<dbReference type="InterPro" id="IPR013783">
    <property type="entry name" value="Ig-like_fold"/>
</dbReference>
<feature type="binding site" evidence="14">
    <location>
        <position position="376"/>
    </location>
    <ligand>
        <name>Ca(2+)</name>
        <dbReference type="ChEBI" id="CHEBI:29108"/>
    </ligand>
</feature>
<dbReference type="InterPro" id="IPR036985">
    <property type="entry name" value="Transglutaminase-like_sf"/>
</dbReference>
<dbReference type="InterPro" id="IPR002931">
    <property type="entry name" value="Transglutaminase-like"/>
</dbReference>
<sequence length="670" mass="74951">MKQDNAAAHHTADFQTPALVLRRGQVFTLRLQLSQPLQPGQDHLTLQFSMGLEPSVSRHTLISLDLQSSASWHGWRASIRSQAGSEVVIAVTSAPHAIVGVYSLEVKSGRHLFEPEDSTVYLLFNPWCPDDAVFLPTEEERAEYILSDTGYVYMGSFRQVKEKPWNYGQFEKNILDCCIFLMTQSYLKTMDMRDPVMVGRNMGAMVNSQNKDGVLVGNWSGEYQGGTAPHLWTGSAPILQRYYSTRTPVSFGQCWVFAGVLTTVLRALGIPARAVTVFDSAHDTEENLTLDMFVNEMGKTVPNKTNDSIWNFHVWTEAWMKRKDLPPGNDGWQVVDGTPQELSQGLYCCGPSPVAAVRRGNIFMGYDTKFVFSEVNADKLVWLVRTVGRREKVSLLSVETMSIGKNISTKAVGQDRRSDITHQYKFPEGSSDERAIMDHAFSLLSFRREYTLPTKENLLELLVQEEPVRLGDPLNFSVTLRRKAATPQTVIFSGSFDLQSYTGRQLAHLGVVQKTVHVKEQVSNVVLTWESDTYTGSLDAFDDEPVVKGFIMAEVTETQETIATEVSLCFRYPLFTIELPNTGRVGKELVCTCIFRNSLLIPLTQVRFSIESLGLSSVQSVKQGTVPPGQTVQSQIRCVPVRAGPRKFIIKLSSLQVKEIHAEKVVLITQ</sequence>
<evidence type="ECO:0000256" key="10">
    <source>
        <dbReference type="ARBA" id="ARBA00069852"/>
    </source>
</evidence>
<accession>A0A8C2YTA1</accession>
<evidence type="ECO:0000256" key="1">
    <source>
        <dbReference type="ARBA" id="ARBA00005968"/>
    </source>
</evidence>
<dbReference type="Pfam" id="PF00868">
    <property type="entry name" value="Transglut_N"/>
    <property type="match status" value="1"/>
</dbReference>
<dbReference type="SUPFAM" id="SSF81296">
    <property type="entry name" value="E set domains"/>
    <property type="match status" value="1"/>
</dbReference>
<evidence type="ECO:0000256" key="2">
    <source>
        <dbReference type="ARBA" id="ARBA00011738"/>
    </source>
</evidence>
<evidence type="ECO:0000313" key="16">
    <source>
        <dbReference type="Ensembl" id="ENSCLAP00000021690.1"/>
    </source>
</evidence>
<dbReference type="OMA" id="YDTMFVF"/>
<evidence type="ECO:0000256" key="11">
    <source>
        <dbReference type="ARBA" id="ARBA00080452"/>
    </source>
</evidence>
<dbReference type="PIRSF" id="PIRSF000459">
    <property type="entry name" value="TGM_EBP42"/>
    <property type="match status" value="1"/>
</dbReference>
<evidence type="ECO:0000256" key="3">
    <source>
        <dbReference type="ARBA" id="ARBA00022679"/>
    </source>
</evidence>
<dbReference type="FunFam" id="2.60.40.10:FF:001482">
    <property type="entry name" value="Protein-glutamine gamma-glutamyltransferase 4"/>
    <property type="match status" value="1"/>
</dbReference>
<evidence type="ECO:0000256" key="5">
    <source>
        <dbReference type="ARBA" id="ARBA00022837"/>
    </source>
</evidence>
<reference evidence="16" key="1">
    <citation type="submission" date="2025-08" db="UniProtKB">
        <authorList>
            <consortium name="Ensembl"/>
        </authorList>
    </citation>
    <scope>IDENTIFICATION</scope>
</reference>
<comment type="subunit">
    <text evidence="2">Homodimer.</text>
</comment>
<proteinExistence type="inferred from homology"/>
<feature type="binding site" evidence="14">
    <location>
        <position position="378"/>
    </location>
    <ligand>
        <name>Ca(2+)</name>
        <dbReference type="ChEBI" id="CHEBI:29108"/>
    </ligand>
</feature>
<keyword evidence="5 14" id="KW-0106">Calcium</keyword>
<evidence type="ECO:0000256" key="13">
    <source>
        <dbReference type="PIRSR" id="PIRSR000459-1"/>
    </source>
</evidence>
<dbReference type="InterPro" id="IPR008958">
    <property type="entry name" value="Transglutaminase_C"/>
</dbReference>
<dbReference type="InterPro" id="IPR023608">
    <property type="entry name" value="Transglutaminase_animal"/>
</dbReference>
<dbReference type="AlphaFoldDB" id="A0A8C2YTA1"/>
<dbReference type="Ensembl" id="ENSCLAT00000021893.1">
    <property type="protein sequence ID" value="ENSCLAP00000021690.1"/>
    <property type="gene ID" value="ENSCLAG00000014844.1"/>
</dbReference>
<comment type="similarity">
    <text evidence="1">Belongs to the transglutaminase superfamily. Transglutaminase family.</text>
</comment>
<evidence type="ECO:0000256" key="6">
    <source>
        <dbReference type="ARBA" id="ARBA00023315"/>
    </source>
</evidence>
<reference evidence="16" key="2">
    <citation type="submission" date="2025-09" db="UniProtKB">
        <authorList>
            <consortium name="Ensembl"/>
        </authorList>
    </citation>
    <scope>IDENTIFICATION</scope>
</reference>
<evidence type="ECO:0000256" key="12">
    <source>
        <dbReference type="ARBA" id="ARBA00084119"/>
    </source>
</evidence>
<dbReference type="Gene3D" id="2.60.40.10">
    <property type="entry name" value="Immunoglobulins"/>
    <property type="match status" value="3"/>
</dbReference>
<evidence type="ECO:0000256" key="7">
    <source>
        <dbReference type="ARBA" id="ARBA00024222"/>
    </source>
</evidence>
<feature type="active site" evidence="13">
    <location>
        <position position="254"/>
    </location>
</feature>
<feature type="binding site" evidence="14">
    <location>
        <position position="433"/>
    </location>
    <ligand>
        <name>Ca(2+)</name>
        <dbReference type="ChEBI" id="CHEBI:29108"/>
    </ligand>
</feature>
<evidence type="ECO:0000313" key="17">
    <source>
        <dbReference type="Proteomes" id="UP000694398"/>
    </source>
</evidence>
<dbReference type="EC" id="2.3.2.13" evidence="7"/>
<dbReference type="FunFam" id="3.90.260.10:FF:000001">
    <property type="entry name" value="Protein-glutamine gamma-glutamyltransferase 2"/>
    <property type="match status" value="1"/>
</dbReference>
<dbReference type="SMART" id="SM00460">
    <property type="entry name" value="TGc"/>
    <property type="match status" value="1"/>
</dbReference>
<dbReference type="GO" id="GO:0003810">
    <property type="term" value="F:protein-glutamine gamma-glutamyltransferase activity"/>
    <property type="evidence" value="ECO:0007669"/>
    <property type="project" value="UniProtKB-EC"/>
</dbReference>
<protein>
    <recommendedName>
        <fullName evidence="10">Protein-glutamine gamma-glutamyltransferase 4</fullName>
        <ecNumber evidence="7">2.3.2.13</ecNumber>
    </recommendedName>
    <alternativeName>
        <fullName evidence="11">Transglutaminase-4</fullName>
    </alternativeName>
</protein>
<comment type="catalytic activity">
    <reaction evidence="8">
        <text>L-glutaminyl-[protein] + L-lysyl-[protein] = [protein]-L-lysyl-N(6)-5-L-glutamyl-[protein] + NH4(+)</text>
        <dbReference type="Rhea" id="RHEA:54816"/>
        <dbReference type="Rhea" id="RHEA-COMP:9752"/>
        <dbReference type="Rhea" id="RHEA-COMP:10207"/>
        <dbReference type="Rhea" id="RHEA-COMP:14005"/>
        <dbReference type="ChEBI" id="CHEBI:28938"/>
        <dbReference type="ChEBI" id="CHEBI:29969"/>
        <dbReference type="ChEBI" id="CHEBI:30011"/>
        <dbReference type="ChEBI" id="CHEBI:138370"/>
        <dbReference type="EC" id="2.3.2.13"/>
    </reaction>
</comment>
<keyword evidence="17" id="KW-1185">Reference proteome</keyword>
<dbReference type="SUPFAM" id="SSF49309">
    <property type="entry name" value="Transglutaminase, two C-terminal domains"/>
    <property type="match status" value="1"/>
</dbReference>
<dbReference type="Pfam" id="PF00927">
    <property type="entry name" value="Transglut_C"/>
    <property type="match status" value="1"/>
</dbReference>
<dbReference type="Pfam" id="PF01841">
    <property type="entry name" value="Transglut_core"/>
    <property type="match status" value="1"/>
</dbReference>
<name>A0A8C2YTA1_CHILA</name>
<feature type="active site" evidence="13">
    <location>
        <position position="313"/>
    </location>
</feature>
<comment type="cofactor">
    <cofactor evidence="14">
        <name>Ca(2+)</name>
        <dbReference type="ChEBI" id="CHEBI:29108"/>
    </cofactor>
    <text evidence="14">Binds 1 Ca(2+) ion per subunit.</text>
</comment>
<dbReference type="GO" id="GO:0046872">
    <property type="term" value="F:metal ion binding"/>
    <property type="evidence" value="ECO:0007669"/>
    <property type="project" value="UniProtKB-KW"/>
</dbReference>
<dbReference type="InterPro" id="IPR038765">
    <property type="entry name" value="Papain-like_cys_pep_sf"/>
</dbReference>
<organism evidence="16 17">
    <name type="scientific">Chinchilla lanigera</name>
    <name type="common">Long-tailed chinchilla</name>
    <name type="synonym">Chinchilla villidera</name>
    <dbReference type="NCBI Taxonomy" id="34839"/>
    <lineage>
        <taxon>Eukaryota</taxon>
        <taxon>Metazoa</taxon>
        <taxon>Chordata</taxon>
        <taxon>Craniata</taxon>
        <taxon>Vertebrata</taxon>
        <taxon>Euteleostomi</taxon>
        <taxon>Mammalia</taxon>
        <taxon>Eutheria</taxon>
        <taxon>Euarchontoglires</taxon>
        <taxon>Glires</taxon>
        <taxon>Rodentia</taxon>
        <taxon>Hystricomorpha</taxon>
        <taxon>Chinchillidae</taxon>
        <taxon>Chinchilla</taxon>
    </lineage>
</organism>
<gene>
    <name evidence="16" type="primary">TGM4</name>
</gene>
<keyword evidence="12" id="KW-0188">Copulatory plug</keyword>
<keyword evidence="6" id="KW-0012">Acyltransferase</keyword>
<dbReference type="InterPro" id="IPR014756">
    <property type="entry name" value="Ig_E-set"/>
</dbReference>
<dbReference type="Gene3D" id="3.90.260.10">
    <property type="entry name" value="Transglutaminase-like"/>
    <property type="match status" value="1"/>
</dbReference>
<feature type="binding site" evidence="14">
    <location>
        <position position="428"/>
    </location>
    <ligand>
        <name>Ca(2+)</name>
        <dbReference type="ChEBI" id="CHEBI:29108"/>
    </ligand>
</feature>
<evidence type="ECO:0000256" key="8">
    <source>
        <dbReference type="ARBA" id="ARBA00051843"/>
    </source>
</evidence>
<evidence type="ECO:0000259" key="15">
    <source>
        <dbReference type="SMART" id="SM00460"/>
    </source>
</evidence>
<evidence type="ECO:0000256" key="4">
    <source>
        <dbReference type="ARBA" id="ARBA00022723"/>
    </source>
</evidence>
<dbReference type="InterPro" id="IPR050779">
    <property type="entry name" value="Transglutaminase"/>
</dbReference>
<keyword evidence="3" id="KW-0808">Transferase</keyword>
<evidence type="ECO:0000256" key="14">
    <source>
        <dbReference type="PIRSR" id="PIRSR000459-2"/>
    </source>
</evidence>
<feature type="domain" description="Transglutaminase-like" evidence="15">
    <location>
        <begin position="246"/>
        <end position="339"/>
    </location>
</feature>
<dbReference type="FunFam" id="2.60.40.10:FF:001406">
    <property type="entry name" value="Protein-glutamine gamma-glutamyltransferase 4"/>
    <property type="match status" value="1"/>
</dbReference>
<dbReference type="InterPro" id="IPR036238">
    <property type="entry name" value="Transglutaminase_C_sf"/>
</dbReference>
<dbReference type="InterPro" id="IPR013808">
    <property type="entry name" value="Transglutaminase_AS"/>
</dbReference>
<comment type="function">
    <text evidence="9">Associated with the mammalian reproductive process. Plays an important role in the formation of the seminal coagulum through the cross-linking of specific proteins present in the seminal plasma. Transglutaminase is also required to stabilize the copulatory plug.</text>
</comment>
<dbReference type="GO" id="GO:0031012">
    <property type="term" value="C:extracellular matrix"/>
    <property type="evidence" value="ECO:0007669"/>
    <property type="project" value="Ensembl"/>
</dbReference>
<dbReference type="InterPro" id="IPR001102">
    <property type="entry name" value="Transglutaminase_N"/>
</dbReference>
<evidence type="ECO:0000256" key="9">
    <source>
        <dbReference type="ARBA" id="ARBA00057203"/>
    </source>
</evidence>
<keyword evidence="4 14" id="KW-0479">Metal-binding</keyword>
<dbReference type="PANTHER" id="PTHR11590:SF70">
    <property type="entry name" value="PROTEIN-GLUTAMINE GAMMA-GLUTAMYLTRANSFERASE 4"/>
    <property type="match status" value="1"/>
</dbReference>
<dbReference type="GeneTree" id="ENSGT01050000244939"/>
<dbReference type="PROSITE" id="PS00547">
    <property type="entry name" value="TRANSGLUTAMINASES"/>
    <property type="match status" value="1"/>
</dbReference>
<dbReference type="SUPFAM" id="SSF54001">
    <property type="entry name" value="Cysteine proteinases"/>
    <property type="match status" value="1"/>
</dbReference>
<dbReference type="GO" id="GO:0005794">
    <property type="term" value="C:Golgi apparatus"/>
    <property type="evidence" value="ECO:0007669"/>
    <property type="project" value="Ensembl"/>
</dbReference>
<dbReference type="Proteomes" id="UP000694398">
    <property type="component" value="Unassembled WGS sequence"/>
</dbReference>
<dbReference type="PANTHER" id="PTHR11590">
    <property type="entry name" value="PROTEIN-GLUTAMINE GAMMA-GLUTAMYLTRANSFERASE"/>
    <property type="match status" value="1"/>
</dbReference>
<feature type="active site" evidence="13">
    <location>
        <position position="336"/>
    </location>
</feature>
<dbReference type="GO" id="GO:0042628">
    <property type="term" value="P:mating plug formation"/>
    <property type="evidence" value="ECO:0007669"/>
    <property type="project" value="UniProtKB-KW"/>
</dbReference>